<dbReference type="SUPFAM" id="SSF140741">
    <property type="entry name" value="RUN domain-like"/>
    <property type="match status" value="1"/>
</dbReference>
<evidence type="ECO:0000256" key="1">
    <source>
        <dbReference type="ARBA" id="ARBA00022468"/>
    </source>
</evidence>
<dbReference type="FunFam" id="1.10.472.80:FF:000004">
    <property type="entry name" value="Small G protein signaling modulator 1"/>
    <property type="match status" value="1"/>
</dbReference>
<dbReference type="CDD" id="cd15784">
    <property type="entry name" value="PH_RUTBC"/>
    <property type="match status" value="1"/>
</dbReference>
<dbReference type="PANTHER" id="PTHR22957">
    <property type="entry name" value="TBC1 DOMAIN FAMILY MEMBER GTPASE-ACTIVATING PROTEIN"/>
    <property type="match status" value="1"/>
</dbReference>
<feature type="compositionally biased region" description="Acidic residues" evidence="3">
    <location>
        <begin position="672"/>
        <end position="697"/>
    </location>
</feature>
<dbReference type="GO" id="GO:0031410">
    <property type="term" value="C:cytoplasmic vesicle"/>
    <property type="evidence" value="ECO:0007669"/>
    <property type="project" value="UniProtKB-ARBA"/>
</dbReference>
<dbReference type="GO" id="GO:0009306">
    <property type="term" value="P:protein secretion"/>
    <property type="evidence" value="ECO:0007669"/>
    <property type="project" value="EnsemblMetazoa"/>
</dbReference>
<gene>
    <name evidence="6" type="primary">Dper\GL15795</name>
    <name evidence="6" type="ORF">Dper_GL15795</name>
</gene>
<dbReference type="FunFam" id="2.30.29.230:FF:000003">
    <property type="entry name" value="Uncharacterized protein, isoform C"/>
    <property type="match status" value="1"/>
</dbReference>
<organism evidence="7">
    <name type="scientific">Drosophila persimilis</name>
    <name type="common">Fruit fly</name>
    <dbReference type="NCBI Taxonomy" id="7234"/>
    <lineage>
        <taxon>Eukaryota</taxon>
        <taxon>Metazoa</taxon>
        <taxon>Ecdysozoa</taxon>
        <taxon>Arthropoda</taxon>
        <taxon>Hexapoda</taxon>
        <taxon>Insecta</taxon>
        <taxon>Pterygota</taxon>
        <taxon>Neoptera</taxon>
        <taxon>Endopterygota</taxon>
        <taxon>Diptera</taxon>
        <taxon>Brachycera</taxon>
        <taxon>Muscomorpha</taxon>
        <taxon>Ephydroidea</taxon>
        <taxon>Drosophilidae</taxon>
        <taxon>Drosophila</taxon>
        <taxon>Sophophora</taxon>
    </lineage>
</organism>
<dbReference type="Gene3D" id="1.20.58.900">
    <property type="match status" value="1"/>
</dbReference>
<dbReference type="InterPro" id="IPR037745">
    <property type="entry name" value="SGSM1/2"/>
</dbReference>
<dbReference type="PANTHER" id="PTHR22957:SF502">
    <property type="entry name" value="SMALL G PROTEIN SIGNALING MODULATOR 2-RELATED"/>
    <property type="match status" value="1"/>
</dbReference>
<dbReference type="GO" id="GO:0070971">
    <property type="term" value="C:endoplasmic reticulum exit site"/>
    <property type="evidence" value="ECO:0007669"/>
    <property type="project" value="EnsemblMetazoa"/>
</dbReference>
<keyword evidence="1" id="KW-0343">GTPase activation</keyword>
<feature type="compositionally biased region" description="Polar residues" evidence="3">
    <location>
        <begin position="780"/>
        <end position="790"/>
    </location>
</feature>
<dbReference type="InterPro" id="IPR037213">
    <property type="entry name" value="Run_dom_sf"/>
</dbReference>
<feature type="domain" description="Rab-GAP TBC" evidence="4">
    <location>
        <begin position="586"/>
        <end position="1056"/>
    </location>
</feature>
<dbReference type="Gene3D" id="2.30.29.230">
    <property type="match status" value="1"/>
</dbReference>
<sequence>MWANVKGSGDAYPPPTGDEAREDDDEVDDDDGCDYKERLIASVKKEVKQLMEEAVTKKYVHEESSSVTSLCCAVESCLSQGLRRRAFGLFKTFSTTALLHKIAKSCPETEHISKLVQEIEAMDPNQALILHMKYLWIRLALYEKRLTKIIEYLVSNASSFYDRDSLVADSDYGSILSSLLVGPCALEFTRAKTADHYWTDPHADELVQRHRISSGRRSSSTCSRPAIINFKRSLNTSSDEASTGSFKSMATASVAKDYVESLHQNAKATLLYGKNNVHVLPKDVAEPMPGYLSLHQHIQTLTIKWTPNQLMNGYNEADEGEDIDKEAFWAYALNINVDEIVYVHCHQSRGEDSGGTVILVGQDGVQRPPIHFPEGGHMQQFLSCLETGLLPHGQLDPPLWSQRGIGKMFLWPKSMRRRILPSVMESVDETPIDYVFRIVSKSRHEEFAATHSILDFVRSTPRRAQLSSCSTTGSSDCSNKSLSIDQYPVESPLLLLQQQHAQNTSIEMVCSTMRRQIISRAFYGWLAYCRHLSTVRTHLSGLVHGRITPEMKADEEGLTKERWQLLNADGVLENATEFYRLVYFGGVQPDLRQEVWPYLLGHYAFGSTREERKKQDETCKHYYETTMSEWLAVDAIVQQREKEKTARAVAKLSSSGSNSGNDRTVRAADLDAGGELENEVFEDISDISDPGDLEFDDEQRQQQQQQHIHGQQQKQKHQQQQQQEEVSVSGMHLCVKPIPRAMKTSTDSGHVDEGENFNELDEEAEQEQQEKINAEPPIASCSTSTASSYETVGPGGAPHQPSDSRSRSVLSPEYLSADDLQLPEDEEEVKPPQQQQQQQQQAAVIITNASVDLANWERSPKAGNSQQMSPVQEQAAALDALQQPKSACASPASSNGGVYSSELLEQFGLNLHRIEKDVQRCDRNYWYFANENLDKLRNVISTYVWEHLDVGYMQGMCDLVAPLLVIFDDESLSYSCFCKLMERMIENFPSGGAMDMHFANMRSLIQILDSEMYDLMDSNGDYTHFYFCYRWFLLDFKRELVYDDVFATWEVIWAAKHIASGHFVLFLALALLETYRDIILSNSMDFTDVIKFFNEMAERHNAQAVLQLARSLVLQLQMIIENK</sequence>
<evidence type="ECO:0000259" key="5">
    <source>
        <dbReference type="PROSITE" id="PS50826"/>
    </source>
</evidence>
<dbReference type="OrthoDB" id="10264062at2759"/>
<proteinExistence type="inferred from homology"/>
<dbReference type="PROSITE" id="PS50086">
    <property type="entry name" value="TBC_RABGAP"/>
    <property type="match status" value="1"/>
</dbReference>
<dbReference type="Pfam" id="PF02759">
    <property type="entry name" value="RUN"/>
    <property type="match status" value="1"/>
</dbReference>
<dbReference type="SUPFAM" id="SSF47923">
    <property type="entry name" value="Ypt/Rab-GAP domain of gyp1p"/>
    <property type="match status" value="2"/>
</dbReference>
<dbReference type="InterPro" id="IPR000195">
    <property type="entry name" value="Rab-GAP-TBC_dom"/>
</dbReference>
<feature type="compositionally biased region" description="Low complexity" evidence="3">
    <location>
        <begin position="701"/>
        <end position="723"/>
    </location>
</feature>
<evidence type="ECO:0000256" key="2">
    <source>
        <dbReference type="ARBA" id="ARBA00034124"/>
    </source>
</evidence>
<dbReference type="EMBL" id="CH479201">
    <property type="protein sequence ID" value="EDW29991.1"/>
    <property type="molecule type" value="Genomic_DNA"/>
</dbReference>
<dbReference type="CDD" id="cd17687">
    <property type="entry name" value="RUN_SGSM1_like"/>
    <property type="match status" value="1"/>
</dbReference>
<dbReference type="OMA" id="LWPKSMR"/>
<feature type="compositionally biased region" description="Acidic residues" evidence="3">
    <location>
        <begin position="20"/>
        <end position="32"/>
    </location>
</feature>
<dbReference type="SMR" id="B4H0S6"/>
<dbReference type="eggNOG" id="KOG1648">
    <property type="taxonomic scope" value="Eukaryota"/>
</dbReference>
<dbReference type="PhylomeDB" id="B4H0S6"/>
<feature type="region of interest" description="Disordered" evidence="3">
    <location>
        <begin position="1"/>
        <end position="32"/>
    </location>
</feature>
<evidence type="ECO:0000313" key="6">
    <source>
        <dbReference type="EMBL" id="EDW29991.1"/>
    </source>
</evidence>
<dbReference type="FunFam" id="1.10.8.270:FF:000064">
    <property type="entry name" value="Small G protein-signaling modulator 1b"/>
    <property type="match status" value="1"/>
</dbReference>
<comment type="similarity">
    <text evidence="2">Belongs to the RUTBC family.</text>
</comment>
<dbReference type="Proteomes" id="UP000008744">
    <property type="component" value="Unassembled WGS sequence"/>
</dbReference>
<feature type="region of interest" description="Disordered" evidence="3">
    <location>
        <begin position="759"/>
        <end position="810"/>
    </location>
</feature>
<accession>B4H0S6</accession>
<dbReference type="FunFam" id="1.20.58.900:FF:000017">
    <property type="entry name" value="Uncharacterized protein, isoform C"/>
    <property type="match status" value="1"/>
</dbReference>
<dbReference type="SMART" id="SM00164">
    <property type="entry name" value="TBC"/>
    <property type="match status" value="1"/>
</dbReference>
<dbReference type="GO" id="GO:0005096">
    <property type="term" value="F:GTPase activator activity"/>
    <property type="evidence" value="ECO:0007669"/>
    <property type="project" value="UniProtKB-KW"/>
</dbReference>
<dbReference type="AlphaFoldDB" id="B4H0S6"/>
<feature type="region of interest" description="Disordered" evidence="3">
    <location>
        <begin position="671"/>
        <end position="728"/>
    </location>
</feature>
<reference evidence="6 7" key="1">
    <citation type="journal article" date="2007" name="Nature">
        <title>Evolution of genes and genomes on the Drosophila phylogeny.</title>
        <authorList>
            <consortium name="Drosophila 12 Genomes Consortium"/>
            <person name="Clark A.G."/>
            <person name="Eisen M.B."/>
            <person name="Smith D.R."/>
            <person name="Bergman C.M."/>
            <person name="Oliver B."/>
            <person name="Markow T.A."/>
            <person name="Kaufman T.C."/>
            <person name="Kellis M."/>
            <person name="Gelbart W."/>
            <person name="Iyer V.N."/>
            <person name="Pollard D.A."/>
            <person name="Sackton T.B."/>
            <person name="Larracuente A.M."/>
            <person name="Singh N.D."/>
            <person name="Abad J.P."/>
            <person name="Abt D.N."/>
            <person name="Adryan B."/>
            <person name="Aguade M."/>
            <person name="Akashi H."/>
            <person name="Anderson W.W."/>
            <person name="Aquadro C.F."/>
            <person name="Ardell D.H."/>
            <person name="Arguello R."/>
            <person name="Artieri C.G."/>
            <person name="Barbash D.A."/>
            <person name="Barker D."/>
            <person name="Barsanti P."/>
            <person name="Batterham P."/>
            <person name="Batzoglou S."/>
            <person name="Begun D."/>
            <person name="Bhutkar A."/>
            <person name="Blanco E."/>
            <person name="Bosak S.A."/>
            <person name="Bradley R.K."/>
            <person name="Brand A.D."/>
            <person name="Brent M.R."/>
            <person name="Brooks A.N."/>
            <person name="Brown R.H."/>
            <person name="Butlin R.K."/>
            <person name="Caggese C."/>
            <person name="Calvi B.R."/>
            <person name="Bernardo de Carvalho A."/>
            <person name="Caspi A."/>
            <person name="Castrezana S."/>
            <person name="Celniker S.E."/>
            <person name="Chang J.L."/>
            <person name="Chapple C."/>
            <person name="Chatterji S."/>
            <person name="Chinwalla A."/>
            <person name="Civetta A."/>
            <person name="Clifton S.W."/>
            <person name="Comeron J.M."/>
            <person name="Costello J.C."/>
            <person name="Coyne J.A."/>
            <person name="Daub J."/>
            <person name="David R.G."/>
            <person name="Delcher A.L."/>
            <person name="Delehaunty K."/>
            <person name="Do C.B."/>
            <person name="Ebling H."/>
            <person name="Edwards K."/>
            <person name="Eickbush T."/>
            <person name="Evans J.D."/>
            <person name="Filipski A."/>
            <person name="Findeiss S."/>
            <person name="Freyhult E."/>
            <person name="Fulton L."/>
            <person name="Fulton R."/>
            <person name="Garcia A.C."/>
            <person name="Gardiner A."/>
            <person name="Garfield D.A."/>
            <person name="Garvin B.E."/>
            <person name="Gibson G."/>
            <person name="Gilbert D."/>
            <person name="Gnerre S."/>
            <person name="Godfrey J."/>
            <person name="Good R."/>
            <person name="Gotea V."/>
            <person name="Gravely B."/>
            <person name="Greenberg A.J."/>
            <person name="Griffiths-Jones S."/>
            <person name="Gross S."/>
            <person name="Guigo R."/>
            <person name="Gustafson E.A."/>
            <person name="Haerty W."/>
            <person name="Hahn M.W."/>
            <person name="Halligan D.L."/>
            <person name="Halpern A.L."/>
            <person name="Halter G.M."/>
            <person name="Han M.V."/>
            <person name="Heger A."/>
            <person name="Hillier L."/>
            <person name="Hinrichs A.S."/>
            <person name="Holmes I."/>
            <person name="Hoskins R.A."/>
            <person name="Hubisz M.J."/>
            <person name="Hultmark D."/>
            <person name="Huntley M.A."/>
            <person name="Jaffe D.B."/>
            <person name="Jagadeeshan S."/>
            <person name="Jeck W.R."/>
            <person name="Johnson J."/>
            <person name="Jones C.D."/>
            <person name="Jordan W.C."/>
            <person name="Karpen G.H."/>
            <person name="Kataoka E."/>
            <person name="Keightley P.D."/>
            <person name="Kheradpour P."/>
            <person name="Kirkness E.F."/>
            <person name="Koerich L.B."/>
            <person name="Kristiansen K."/>
            <person name="Kudrna D."/>
            <person name="Kulathinal R.J."/>
            <person name="Kumar S."/>
            <person name="Kwok R."/>
            <person name="Lander E."/>
            <person name="Langley C.H."/>
            <person name="Lapoint R."/>
            <person name="Lazzaro B.P."/>
            <person name="Lee S.J."/>
            <person name="Levesque L."/>
            <person name="Li R."/>
            <person name="Lin C.F."/>
            <person name="Lin M.F."/>
            <person name="Lindblad-Toh K."/>
            <person name="Llopart A."/>
            <person name="Long M."/>
            <person name="Low L."/>
            <person name="Lozovsky E."/>
            <person name="Lu J."/>
            <person name="Luo M."/>
            <person name="Machado C.A."/>
            <person name="Makalowski W."/>
            <person name="Marzo M."/>
            <person name="Matsuda M."/>
            <person name="Matzkin L."/>
            <person name="McAllister B."/>
            <person name="McBride C.S."/>
            <person name="McKernan B."/>
            <person name="McKernan K."/>
            <person name="Mendez-Lago M."/>
            <person name="Minx P."/>
            <person name="Mollenhauer M.U."/>
            <person name="Montooth K."/>
            <person name="Mount S.M."/>
            <person name="Mu X."/>
            <person name="Myers E."/>
            <person name="Negre B."/>
            <person name="Newfeld S."/>
            <person name="Nielsen R."/>
            <person name="Noor M.A."/>
            <person name="O'Grady P."/>
            <person name="Pachter L."/>
            <person name="Papaceit M."/>
            <person name="Parisi M.J."/>
            <person name="Parisi M."/>
            <person name="Parts L."/>
            <person name="Pedersen J.S."/>
            <person name="Pesole G."/>
            <person name="Phillippy A.M."/>
            <person name="Ponting C.P."/>
            <person name="Pop M."/>
            <person name="Porcelli D."/>
            <person name="Powell J.R."/>
            <person name="Prohaska S."/>
            <person name="Pruitt K."/>
            <person name="Puig M."/>
            <person name="Quesneville H."/>
            <person name="Ram K.R."/>
            <person name="Rand D."/>
            <person name="Rasmussen M.D."/>
            <person name="Reed L.K."/>
            <person name="Reenan R."/>
            <person name="Reily A."/>
            <person name="Remington K.A."/>
            <person name="Rieger T.T."/>
            <person name="Ritchie M.G."/>
            <person name="Robin C."/>
            <person name="Rogers Y.H."/>
            <person name="Rohde C."/>
            <person name="Rozas J."/>
            <person name="Rubenfield M.J."/>
            <person name="Ruiz A."/>
            <person name="Russo S."/>
            <person name="Salzberg S.L."/>
            <person name="Sanchez-Gracia A."/>
            <person name="Saranga D.J."/>
            <person name="Sato H."/>
            <person name="Schaeffer S.W."/>
            <person name="Schatz M.C."/>
            <person name="Schlenke T."/>
            <person name="Schwartz R."/>
            <person name="Segarra C."/>
            <person name="Singh R.S."/>
            <person name="Sirot L."/>
            <person name="Sirota M."/>
            <person name="Sisneros N.B."/>
            <person name="Smith C.D."/>
            <person name="Smith T.F."/>
            <person name="Spieth J."/>
            <person name="Stage D.E."/>
            <person name="Stark A."/>
            <person name="Stephan W."/>
            <person name="Strausberg R.L."/>
            <person name="Strempel S."/>
            <person name="Sturgill D."/>
            <person name="Sutton G."/>
            <person name="Sutton G.G."/>
            <person name="Tao W."/>
            <person name="Teichmann S."/>
            <person name="Tobari Y.N."/>
            <person name="Tomimura Y."/>
            <person name="Tsolas J.M."/>
            <person name="Valente V.L."/>
            <person name="Venter E."/>
            <person name="Venter J.C."/>
            <person name="Vicario S."/>
            <person name="Vieira F.G."/>
            <person name="Vilella A.J."/>
            <person name="Villasante A."/>
            <person name="Walenz B."/>
            <person name="Wang J."/>
            <person name="Wasserman M."/>
            <person name="Watts T."/>
            <person name="Wilson D."/>
            <person name="Wilson R.K."/>
            <person name="Wing R.A."/>
            <person name="Wolfner M.F."/>
            <person name="Wong A."/>
            <person name="Wong G.K."/>
            <person name="Wu C.I."/>
            <person name="Wu G."/>
            <person name="Yamamoto D."/>
            <person name="Yang H.P."/>
            <person name="Yang S.P."/>
            <person name="Yorke J.A."/>
            <person name="Yoshida K."/>
            <person name="Zdobnov E."/>
            <person name="Zhang P."/>
            <person name="Zhang Y."/>
            <person name="Zimin A.V."/>
            <person name="Baldwin J."/>
            <person name="Abdouelleil A."/>
            <person name="Abdulkadir J."/>
            <person name="Abebe A."/>
            <person name="Abera B."/>
            <person name="Abreu J."/>
            <person name="Acer S.C."/>
            <person name="Aftuck L."/>
            <person name="Alexander A."/>
            <person name="An P."/>
            <person name="Anderson E."/>
            <person name="Anderson S."/>
            <person name="Arachi H."/>
            <person name="Azer M."/>
            <person name="Bachantsang P."/>
            <person name="Barry A."/>
            <person name="Bayul T."/>
            <person name="Berlin A."/>
            <person name="Bessette D."/>
            <person name="Bloom T."/>
            <person name="Blye J."/>
            <person name="Boguslavskiy L."/>
            <person name="Bonnet C."/>
            <person name="Boukhgalter B."/>
            <person name="Bourzgui I."/>
            <person name="Brown A."/>
            <person name="Cahill P."/>
            <person name="Channer S."/>
            <person name="Cheshatsang Y."/>
            <person name="Chuda L."/>
            <person name="Citroen M."/>
            <person name="Collymore A."/>
            <person name="Cooke P."/>
            <person name="Costello M."/>
            <person name="D'Aco K."/>
            <person name="Daza R."/>
            <person name="De Haan G."/>
            <person name="DeGray S."/>
            <person name="DeMaso C."/>
            <person name="Dhargay N."/>
            <person name="Dooley K."/>
            <person name="Dooley E."/>
            <person name="Doricent M."/>
            <person name="Dorje P."/>
            <person name="Dorjee K."/>
            <person name="Dupes A."/>
            <person name="Elong R."/>
            <person name="Falk J."/>
            <person name="Farina A."/>
            <person name="Faro S."/>
            <person name="Ferguson D."/>
            <person name="Fisher S."/>
            <person name="Foley C.D."/>
            <person name="Franke A."/>
            <person name="Friedrich D."/>
            <person name="Gadbois L."/>
            <person name="Gearin G."/>
            <person name="Gearin C.R."/>
            <person name="Giannoukos G."/>
            <person name="Goode T."/>
            <person name="Graham J."/>
            <person name="Grandbois E."/>
            <person name="Grewal S."/>
            <person name="Gyaltsen K."/>
            <person name="Hafez N."/>
            <person name="Hagos B."/>
            <person name="Hall J."/>
            <person name="Henson C."/>
            <person name="Hollinger A."/>
            <person name="Honan T."/>
            <person name="Huard M.D."/>
            <person name="Hughes L."/>
            <person name="Hurhula B."/>
            <person name="Husby M.E."/>
            <person name="Kamat A."/>
            <person name="Kanga B."/>
            <person name="Kashin S."/>
            <person name="Khazanovich D."/>
            <person name="Kisner P."/>
            <person name="Lance K."/>
            <person name="Lara M."/>
            <person name="Lee W."/>
            <person name="Lennon N."/>
            <person name="Letendre F."/>
            <person name="LeVine R."/>
            <person name="Lipovsky A."/>
            <person name="Liu X."/>
            <person name="Liu J."/>
            <person name="Liu S."/>
            <person name="Lokyitsang T."/>
            <person name="Lokyitsang Y."/>
            <person name="Lubonja R."/>
            <person name="Lui A."/>
            <person name="MacDonald P."/>
            <person name="Magnisalis V."/>
            <person name="Maru K."/>
            <person name="Matthews C."/>
            <person name="McCusker W."/>
            <person name="McDonough S."/>
            <person name="Mehta T."/>
            <person name="Meldrim J."/>
            <person name="Meneus L."/>
            <person name="Mihai O."/>
            <person name="Mihalev A."/>
            <person name="Mihova T."/>
            <person name="Mittelman R."/>
            <person name="Mlenga V."/>
            <person name="Montmayeur A."/>
            <person name="Mulrain L."/>
            <person name="Navidi A."/>
            <person name="Naylor J."/>
            <person name="Negash T."/>
            <person name="Nguyen T."/>
            <person name="Nguyen N."/>
            <person name="Nicol R."/>
            <person name="Norbu C."/>
            <person name="Norbu N."/>
            <person name="Novod N."/>
            <person name="O'Neill B."/>
            <person name="Osman S."/>
            <person name="Markiewicz E."/>
            <person name="Oyono O.L."/>
            <person name="Patti C."/>
            <person name="Phunkhang P."/>
            <person name="Pierre F."/>
            <person name="Priest M."/>
            <person name="Raghuraman S."/>
            <person name="Rege F."/>
            <person name="Reyes R."/>
            <person name="Rise C."/>
            <person name="Rogov P."/>
            <person name="Ross K."/>
            <person name="Ryan E."/>
            <person name="Settipalli S."/>
            <person name="Shea T."/>
            <person name="Sherpa N."/>
            <person name="Shi L."/>
            <person name="Shih D."/>
            <person name="Sparrow T."/>
            <person name="Spaulding J."/>
            <person name="Stalker J."/>
            <person name="Stange-Thomann N."/>
            <person name="Stavropoulos S."/>
            <person name="Stone C."/>
            <person name="Strader C."/>
            <person name="Tesfaye S."/>
            <person name="Thomson T."/>
            <person name="Thoulutsang Y."/>
            <person name="Thoulutsang D."/>
            <person name="Topham K."/>
            <person name="Topping I."/>
            <person name="Tsamla T."/>
            <person name="Vassiliev H."/>
            <person name="Vo A."/>
            <person name="Wangchuk T."/>
            <person name="Wangdi T."/>
            <person name="Weiand M."/>
            <person name="Wilkinson J."/>
            <person name="Wilson A."/>
            <person name="Yadav S."/>
            <person name="Young G."/>
            <person name="Yu Q."/>
            <person name="Zembek L."/>
            <person name="Zhong D."/>
            <person name="Zimmer A."/>
            <person name="Zwirko Z."/>
            <person name="Jaffe D.B."/>
            <person name="Alvarez P."/>
            <person name="Brockman W."/>
            <person name="Butler J."/>
            <person name="Chin C."/>
            <person name="Gnerre S."/>
            <person name="Grabherr M."/>
            <person name="Kleber M."/>
            <person name="Mauceli E."/>
            <person name="MacCallum I."/>
        </authorList>
    </citation>
    <scope>NUCLEOTIDE SEQUENCE [LARGE SCALE GENOMIC DNA]</scope>
    <source>
        <strain evidence="7">MSH-3 / Tucson 14011-0111.49</strain>
    </source>
</reference>
<dbReference type="SMART" id="SM00593">
    <property type="entry name" value="RUN"/>
    <property type="match status" value="1"/>
</dbReference>
<evidence type="ECO:0000259" key="4">
    <source>
        <dbReference type="PROSITE" id="PS50086"/>
    </source>
</evidence>
<dbReference type="Pfam" id="PF12068">
    <property type="entry name" value="PH_RBD"/>
    <property type="match status" value="1"/>
</dbReference>
<dbReference type="Gene3D" id="1.10.8.270">
    <property type="entry name" value="putative rabgap domain of human tbc1 domain family member 14 like domains"/>
    <property type="match status" value="1"/>
</dbReference>
<dbReference type="Gene3D" id="1.10.472.80">
    <property type="entry name" value="Ypt/Rab-GAP domain of gyp1p, domain 3"/>
    <property type="match status" value="1"/>
</dbReference>
<protein>
    <submittedName>
        <fullName evidence="6">GL15795</fullName>
    </submittedName>
</protein>
<dbReference type="Pfam" id="PF00566">
    <property type="entry name" value="RabGAP-TBC"/>
    <property type="match status" value="1"/>
</dbReference>
<feature type="domain" description="RUN" evidence="5">
    <location>
        <begin position="61"/>
        <end position="195"/>
    </location>
</feature>
<evidence type="ECO:0000313" key="7">
    <source>
        <dbReference type="Proteomes" id="UP000008744"/>
    </source>
</evidence>
<dbReference type="PROSITE" id="PS50826">
    <property type="entry name" value="RUN"/>
    <property type="match status" value="1"/>
</dbReference>
<dbReference type="InterPro" id="IPR035969">
    <property type="entry name" value="Rab-GAP_TBC_sf"/>
</dbReference>
<dbReference type="InterPro" id="IPR004012">
    <property type="entry name" value="Run_dom"/>
</dbReference>
<evidence type="ECO:0000256" key="3">
    <source>
        <dbReference type="SAM" id="MobiDB-lite"/>
    </source>
</evidence>
<dbReference type="STRING" id="7234.B4H0S6"/>
<dbReference type="InterPro" id="IPR021935">
    <property type="entry name" value="SGSM1/2_RBD"/>
</dbReference>
<keyword evidence="7" id="KW-1185">Reference proteome</keyword>
<dbReference type="HOGENOM" id="CLU_006235_0_0_1"/>
<name>B4H0S6_DROPE</name>